<dbReference type="AlphaFoldDB" id="A0A8S3WEE0"/>
<reference evidence="1" key="1">
    <citation type="submission" date="2021-04" db="EMBL/GenBank/DDBJ databases">
        <authorList>
            <person name="Tunstrom K."/>
        </authorList>
    </citation>
    <scope>NUCLEOTIDE SEQUENCE</scope>
</reference>
<sequence>MKNDSGKWNHRRTGILDVATSYYKRLYESNTTEDEIDLADTSNIPNILQAEVKKAIYTQNVDKTPGPDGISNEILRQGKEVLAPVLTDMFNNIINTEIIPQQWTLSCCIRRDINMKSETIATSVLCQTSTKSSLRSF</sequence>
<evidence type="ECO:0000313" key="1">
    <source>
        <dbReference type="EMBL" id="CAG4955328.1"/>
    </source>
</evidence>
<proteinExistence type="predicted"/>
<organism evidence="1 2">
    <name type="scientific">Parnassius apollo</name>
    <name type="common">Apollo butterfly</name>
    <name type="synonym">Papilio apollo</name>
    <dbReference type="NCBI Taxonomy" id="110799"/>
    <lineage>
        <taxon>Eukaryota</taxon>
        <taxon>Metazoa</taxon>
        <taxon>Ecdysozoa</taxon>
        <taxon>Arthropoda</taxon>
        <taxon>Hexapoda</taxon>
        <taxon>Insecta</taxon>
        <taxon>Pterygota</taxon>
        <taxon>Neoptera</taxon>
        <taxon>Endopterygota</taxon>
        <taxon>Lepidoptera</taxon>
        <taxon>Glossata</taxon>
        <taxon>Ditrysia</taxon>
        <taxon>Papilionoidea</taxon>
        <taxon>Papilionidae</taxon>
        <taxon>Parnassiinae</taxon>
        <taxon>Parnassini</taxon>
        <taxon>Parnassius</taxon>
        <taxon>Parnassius</taxon>
    </lineage>
</organism>
<accession>A0A8S3WEE0</accession>
<protein>
    <submittedName>
        <fullName evidence="1">(apollo) hypothetical protein</fullName>
    </submittedName>
</protein>
<name>A0A8S3WEE0_PARAO</name>
<keyword evidence="2" id="KW-1185">Reference proteome</keyword>
<dbReference type="OrthoDB" id="407509at2759"/>
<gene>
    <name evidence="1" type="ORF">PAPOLLO_LOCUS5290</name>
</gene>
<comment type="caution">
    <text evidence="1">The sequence shown here is derived from an EMBL/GenBank/DDBJ whole genome shotgun (WGS) entry which is preliminary data.</text>
</comment>
<evidence type="ECO:0000313" key="2">
    <source>
        <dbReference type="Proteomes" id="UP000691718"/>
    </source>
</evidence>
<dbReference type="EMBL" id="CAJQZP010000295">
    <property type="protein sequence ID" value="CAG4955328.1"/>
    <property type="molecule type" value="Genomic_DNA"/>
</dbReference>
<dbReference type="Proteomes" id="UP000691718">
    <property type="component" value="Unassembled WGS sequence"/>
</dbReference>